<accession>A0A1T4W3M3</accession>
<feature type="transmembrane region" description="Helical" evidence="9">
    <location>
        <begin position="121"/>
        <end position="142"/>
    </location>
</feature>
<reference evidence="10 11" key="1">
    <citation type="submission" date="2017-02" db="EMBL/GenBank/DDBJ databases">
        <authorList>
            <person name="Peterson S.W."/>
        </authorList>
    </citation>
    <scope>NUCLEOTIDE SEQUENCE [LARGE SCALE GENOMIC DNA]</scope>
    <source>
        <strain evidence="10 11">DSM 18034</strain>
    </source>
</reference>
<gene>
    <name evidence="10" type="ORF">SAMN02745702_01569</name>
</gene>
<dbReference type="Proteomes" id="UP000189733">
    <property type="component" value="Unassembled WGS sequence"/>
</dbReference>
<evidence type="ECO:0000256" key="3">
    <source>
        <dbReference type="ARBA" id="ARBA00022475"/>
    </source>
</evidence>
<keyword evidence="6 9" id="KW-0812">Transmembrane</keyword>
<dbReference type="OrthoDB" id="5470835at2"/>
<keyword evidence="3" id="KW-1003">Cell membrane</keyword>
<keyword evidence="5" id="KW-0598">Phosphotransferase system</keyword>
<evidence type="ECO:0000313" key="10">
    <source>
        <dbReference type="EMBL" id="SKA71860.1"/>
    </source>
</evidence>
<feature type="transmembrane region" description="Helical" evidence="9">
    <location>
        <begin position="64"/>
        <end position="81"/>
    </location>
</feature>
<evidence type="ECO:0000256" key="9">
    <source>
        <dbReference type="SAM" id="Phobius"/>
    </source>
</evidence>
<evidence type="ECO:0000313" key="11">
    <source>
        <dbReference type="Proteomes" id="UP000189733"/>
    </source>
</evidence>
<evidence type="ECO:0000256" key="2">
    <source>
        <dbReference type="ARBA" id="ARBA00022448"/>
    </source>
</evidence>
<feature type="transmembrane region" description="Helical" evidence="9">
    <location>
        <begin position="177"/>
        <end position="197"/>
    </location>
</feature>
<evidence type="ECO:0000256" key="4">
    <source>
        <dbReference type="ARBA" id="ARBA00022597"/>
    </source>
</evidence>
<dbReference type="EMBL" id="FUYA01000004">
    <property type="protein sequence ID" value="SKA71860.1"/>
    <property type="molecule type" value="Genomic_DNA"/>
</dbReference>
<sequence>MVQGLVWGLIFGDLHLALSVSAVFELFWLDLIPAGTFIPPNTAISNLAALSTIYFLGLTSPDQAVVPIILAMPLSWVVARLEHVQRYWQNSSYNALLRDVKSASKKYSPARFVRKSIIQSVALYFVIFEACAIGLIVIMSLLRLHGFHVLPQHQLGWGHLWMAASFGPLLSLRLTKAYTFLIIAVCGIAAAGFFELWNPLEITIP</sequence>
<keyword evidence="4" id="KW-0762">Sugar transport</keyword>
<keyword evidence="11" id="KW-1185">Reference proteome</keyword>
<organism evidence="10 11">
    <name type="scientific">Desulfobaculum bizertense DSM 18034</name>
    <dbReference type="NCBI Taxonomy" id="1121442"/>
    <lineage>
        <taxon>Bacteria</taxon>
        <taxon>Pseudomonadati</taxon>
        <taxon>Thermodesulfobacteriota</taxon>
        <taxon>Desulfovibrionia</taxon>
        <taxon>Desulfovibrionales</taxon>
        <taxon>Desulfovibrionaceae</taxon>
        <taxon>Desulfobaculum</taxon>
    </lineage>
</organism>
<dbReference type="Pfam" id="PF03609">
    <property type="entry name" value="EII-Sor"/>
    <property type="match status" value="1"/>
</dbReference>
<evidence type="ECO:0000256" key="5">
    <source>
        <dbReference type="ARBA" id="ARBA00022683"/>
    </source>
</evidence>
<dbReference type="GO" id="GO:0009401">
    <property type="term" value="P:phosphoenolpyruvate-dependent sugar phosphotransferase system"/>
    <property type="evidence" value="ECO:0007669"/>
    <property type="project" value="UniProtKB-KW"/>
</dbReference>
<proteinExistence type="predicted"/>
<dbReference type="STRING" id="1121442.SAMN02745702_01569"/>
<feature type="transmembrane region" description="Helical" evidence="9">
    <location>
        <begin position="6"/>
        <end position="29"/>
    </location>
</feature>
<dbReference type="GO" id="GO:0005886">
    <property type="term" value="C:plasma membrane"/>
    <property type="evidence" value="ECO:0007669"/>
    <property type="project" value="UniProtKB-SubCell"/>
</dbReference>
<keyword evidence="8 9" id="KW-0472">Membrane</keyword>
<protein>
    <submittedName>
        <fullName evidence="10">PTS system, mannose-specific IIC component</fullName>
    </submittedName>
</protein>
<evidence type="ECO:0000256" key="6">
    <source>
        <dbReference type="ARBA" id="ARBA00022692"/>
    </source>
</evidence>
<evidence type="ECO:0000256" key="8">
    <source>
        <dbReference type="ARBA" id="ARBA00023136"/>
    </source>
</evidence>
<evidence type="ECO:0000256" key="7">
    <source>
        <dbReference type="ARBA" id="ARBA00022989"/>
    </source>
</evidence>
<keyword evidence="2" id="KW-0813">Transport</keyword>
<evidence type="ECO:0000256" key="1">
    <source>
        <dbReference type="ARBA" id="ARBA00004651"/>
    </source>
</evidence>
<name>A0A1T4W3M3_9BACT</name>
<comment type="subcellular location">
    <subcellularLocation>
        <location evidence="1">Cell membrane</location>
        <topology evidence="1">Multi-pass membrane protein</topology>
    </subcellularLocation>
</comment>
<dbReference type="InterPro" id="IPR004700">
    <property type="entry name" value="PTS_IIC_man"/>
</dbReference>
<dbReference type="AlphaFoldDB" id="A0A1T4W3M3"/>
<keyword evidence="7 9" id="KW-1133">Transmembrane helix</keyword>